<dbReference type="AlphaFoldDB" id="A0A4Q9B973"/>
<evidence type="ECO:0000259" key="8">
    <source>
        <dbReference type="Pfam" id="PF22571"/>
    </source>
</evidence>
<dbReference type="EMBL" id="SEWY01000004">
    <property type="protein sequence ID" value="TBH72039.1"/>
    <property type="molecule type" value="Genomic_DNA"/>
</dbReference>
<dbReference type="Pfam" id="PF22571">
    <property type="entry name" value="LiaI-LiaF-TM_PspC"/>
    <property type="match status" value="1"/>
</dbReference>
<organism evidence="10 11">
    <name type="scientific">Aquirufa antheringensis</name>
    <dbReference type="NCBI Taxonomy" id="2516559"/>
    <lineage>
        <taxon>Bacteria</taxon>
        <taxon>Pseudomonadati</taxon>
        <taxon>Bacteroidota</taxon>
        <taxon>Cytophagia</taxon>
        <taxon>Cytophagales</taxon>
        <taxon>Flectobacillaceae</taxon>
        <taxon>Aquirufa</taxon>
    </lineage>
</organism>
<feature type="domain" description="Phage shock protein PspC N-terminal" evidence="7">
    <location>
        <begin position="111"/>
        <end position="172"/>
    </location>
</feature>
<dbReference type="PANTHER" id="PTHR33885">
    <property type="entry name" value="PHAGE SHOCK PROTEIN C"/>
    <property type="match status" value="1"/>
</dbReference>
<dbReference type="Gene3D" id="2.160.20.120">
    <property type="match status" value="1"/>
</dbReference>
<evidence type="ECO:0000256" key="3">
    <source>
        <dbReference type="ARBA" id="ARBA00022692"/>
    </source>
</evidence>
<dbReference type="OrthoDB" id="5772680at2"/>
<dbReference type="InterPro" id="IPR052027">
    <property type="entry name" value="PspC"/>
</dbReference>
<feature type="transmembrane region" description="Helical" evidence="6">
    <location>
        <begin position="214"/>
        <end position="237"/>
    </location>
</feature>
<dbReference type="InterPro" id="IPR054319">
    <property type="entry name" value="PspC-rel_ToastRack"/>
</dbReference>
<gene>
    <name evidence="10" type="ORF">EWU20_09445</name>
</gene>
<name>A0A4Q9B973_9BACT</name>
<dbReference type="Pfam" id="PF22744">
    <property type="entry name" value="Toast-rack_PspC-Cterm"/>
    <property type="match status" value="1"/>
</dbReference>
<keyword evidence="5 6" id="KW-0472">Membrane</keyword>
<dbReference type="InterPro" id="IPR007168">
    <property type="entry name" value="Phageshock_PspC_N"/>
</dbReference>
<evidence type="ECO:0000313" key="11">
    <source>
        <dbReference type="Proteomes" id="UP000293583"/>
    </source>
</evidence>
<sequence>MKKTLSINIAGFVFHIEEDAYATLDTYLKSIHAYFASFEGSKEIIADIESSIAEKFWNIRETEKTEAISQEHVDALIASLGTIADFKQVEEEEDKKEGYTAPKTEGATKIFRRDITRKKLGGVAAGIARYFEVDPIWVRLVLLALLSASFPLFHLGNIVFWAYIIIWAAIPGEMTPDDDKSYRKFYRDPEKKVIGGVMAGIAAYTGWDVGLLRVLAVLSVGLFGSGVIAYIVILAITPEAKTMKDKMEMTGEPITLENIENNIKKSIQPDETEEKTITKVLLFPFRIFATVFSALKGPLNIIRWFIQILLGVILLILGIAFIIVIGALCTLGFTGIDQGQLVHMGPLPLYLIAKDFPFWTVPALVLAFLPMFVSIVIAGISLLANRKFYNKTYKIVSTTMVIVGWIGLFAAVPFVGRNFQRSASYNQMKEIAVSDSTTYVLDIDKKDNETIWQMMLGEKVEEFTFDFEEDEDNHDYNEERFNRTNIEVEGYDGKTIQVITYAKSQGLTRKEAETNAKMIQYNYLQKGKDLRFDTHFGLRNSKFRAQRLKVKIMIPYGKSFSMTRDFAYYMDNVLESGYFHEEGQDLFNGSLWTFSADKGLICLNRTPHNDEESNNEDFSDEKIGFTITKDLVNFSSISGLNTESSQIKITRGDLPKITYRGNQALESSAHVENNVLVLDKIQPGIQVEIVVPELTKVELGGNASTAMEGFTSAKMDVILRGFHSLSLKGGGNQLNASVFDSAELNAGDFSVEKAFVAIDKYATIEVNVSKMVQGKKYESSKFSNKMSSGVSYKWNVIK</sequence>
<reference evidence="10 11" key="1">
    <citation type="submission" date="2019-02" db="EMBL/GenBank/DDBJ databases">
        <title>Genome of a new Bacteroidetes strain.</title>
        <authorList>
            <person name="Pitt A."/>
        </authorList>
    </citation>
    <scope>NUCLEOTIDE SEQUENCE [LARGE SCALE GENOMIC DNA]</scope>
    <source>
        <strain evidence="10 11">103A-SOEBACH</strain>
    </source>
</reference>
<dbReference type="InterPro" id="IPR054321">
    <property type="entry name" value="PspC-rel_TM"/>
</dbReference>
<keyword evidence="4 6" id="KW-1133">Transmembrane helix</keyword>
<evidence type="ECO:0000256" key="2">
    <source>
        <dbReference type="ARBA" id="ARBA00022475"/>
    </source>
</evidence>
<comment type="subcellular location">
    <subcellularLocation>
        <location evidence="1">Cell membrane</location>
        <topology evidence="1">Single-pass membrane protein</topology>
    </subcellularLocation>
</comment>
<evidence type="ECO:0000259" key="9">
    <source>
        <dbReference type="Pfam" id="PF22744"/>
    </source>
</evidence>
<dbReference type="RefSeq" id="WP_130923646.1">
    <property type="nucleotide sequence ID" value="NZ_JAANOL010000001.1"/>
</dbReference>
<proteinExistence type="predicted"/>
<accession>A0A4Q9B973</accession>
<feature type="transmembrane region" description="Helical" evidence="6">
    <location>
        <begin position="395"/>
        <end position="416"/>
    </location>
</feature>
<dbReference type="GO" id="GO:0005886">
    <property type="term" value="C:plasma membrane"/>
    <property type="evidence" value="ECO:0007669"/>
    <property type="project" value="UniProtKB-SubCell"/>
</dbReference>
<feature type="domain" description="PspC-related transmembrane region" evidence="8">
    <location>
        <begin position="281"/>
        <end position="419"/>
    </location>
</feature>
<keyword evidence="11" id="KW-1185">Reference proteome</keyword>
<dbReference type="Pfam" id="PF04024">
    <property type="entry name" value="PspC"/>
    <property type="match status" value="2"/>
</dbReference>
<comment type="caution">
    <text evidence="10">The sequence shown here is derived from an EMBL/GenBank/DDBJ whole genome shotgun (WGS) entry which is preliminary data.</text>
</comment>
<keyword evidence="3 6" id="KW-0812">Transmembrane</keyword>
<feature type="transmembrane region" description="Helical" evidence="6">
    <location>
        <begin position="308"/>
        <end position="336"/>
    </location>
</feature>
<feature type="transmembrane region" description="Helical" evidence="6">
    <location>
        <begin position="137"/>
        <end position="170"/>
    </location>
</feature>
<dbReference type="Proteomes" id="UP000293583">
    <property type="component" value="Unassembled WGS sequence"/>
</dbReference>
<evidence type="ECO:0000256" key="6">
    <source>
        <dbReference type="SAM" id="Phobius"/>
    </source>
</evidence>
<dbReference type="PANTHER" id="PTHR33885:SF3">
    <property type="entry name" value="PHAGE SHOCK PROTEIN C"/>
    <property type="match status" value="1"/>
</dbReference>
<feature type="transmembrane region" description="Helical" evidence="6">
    <location>
        <begin position="356"/>
        <end position="383"/>
    </location>
</feature>
<keyword evidence="2" id="KW-1003">Cell membrane</keyword>
<protein>
    <submittedName>
        <fullName evidence="10">PspC domain-containing protein</fullName>
    </submittedName>
</protein>
<feature type="domain" description="Phage shock protein PspC N-terminal" evidence="7">
    <location>
        <begin position="183"/>
        <end position="240"/>
    </location>
</feature>
<evidence type="ECO:0000256" key="5">
    <source>
        <dbReference type="ARBA" id="ARBA00023136"/>
    </source>
</evidence>
<evidence type="ECO:0000259" key="7">
    <source>
        <dbReference type="Pfam" id="PF04024"/>
    </source>
</evidence>
<evidence type="ECO:0000256" key="1">
    <source>
        <dbReference type="ARBA" id="ARBA00004162"/>
    </source>
</evidence>
<evidence type="ECO:0000256" key="4">
    <source>
        <dbReference type="ARBA" id="ARBA00022989"/>
    </source>
</evidence>
<evidence type="ECO:0000313" key="10">
    <source>
        <dbReference type="EMBL" id="TBH72039.1"/>
    </source>
</evidence>
<feature type="domain" description="PspC-related ToastRack" evidence="9">
    <location>
        <begin position="475"/>
        <end position="577"/>
    </location>
</feature>